<gene>
    <name evidence="1" type="ORF">PanWU01x14_214980</name>
</gene>
<feature type="non-terminal residue" evidence="1">
    <location>
        <position position="1"/>
    </location>
</feature>
<reference evidence="2" key="1">
    <citation type="submission" date="2016-06" db="EMBL/GenBank/DDBJ databases">
        <title>Parallel loss of symbiosis genes in relatives of nitrogen-fixing non-legume Parasponia.</title>
        <authorList>
            <person name="Van Velzen R."/>
            <person name="Holmer R."/>
            <person name="Bu F."/>
            <person name="Rutten L."/>
            <person name="Van Zeijl A."/>
            <person name="Liu W."/>
            <person name="Santuari L."/>
            <person name="Cao Q."/>
            <person name="Sharma T."/>
            <person name="Shen D."/>
            <person name="Roswanjaya Y."/>
            <person name="Wardhani T."/>
            <person name="Kalhor M.S."/>
            <person name="Jansen J."/>
            <person name="Van den Hoogen J."/>
            <person name="Gungor B."/>
            <person name="Hartog M."/>
            <person name="Hontelez J."/>
            <person name="Verver J."/>
            <person name="Yang W.-C."/>
            <person name="Schijlen E."/>
            <person name="Repin R."/>
            <person name="Schilthuizen M."/>
            <person name="Schranz E."/>
            <person name="Heidstra R."/>
            <person name="Miyata K."/>
            <person name="Fedorova E."/>
            <person name="Kohlen W."/>
            <person name="Bisseling T."/>
            <person name="Smit S."/>
            <person name="Geurts R."/>
        </authorList>
    </citation>
    <scope>NUCLEOTIDE SEQUENCE [LARGE SCALE GENOMIC DNA]</scope>
    <source>
        <strain evidence="2">cv. WU1-14</strain>
    </source>
</reference>
<evidence type="ECO:0000313" key="1">
    <source>
        <dbReference type="EMBL" id="PON51561.1"/>
    </source>
</evidence>
<accession>A0A2P5BRY4</accession>
<keyword evidence="2" id="KW-1185">Reference proteome</keyword>
<name>A0A2P5BRY4_PARAD</name>
<protein>
    <submittedName>
        <fullName evidence="1">Uncharacterized protein</fullName>
    </submittedName>
</protein>
<dbReference type="Proteomes" id="UP000237105">
    <property type="component" value="Unassembled WGS sequence"/>
</dbReference>
<dbReference type="EMBL" id="JXTB01000231">
    <property type="protein sequence ID" value="PON51561.1"/>
    <property type="molecule type" value="Genomic_DNA"/>
</dbReference>
<organism evidence="1 2">
    <name type="scientific">Parasponia andersonii</name>
    <name type="common">Sponia andersonii</name>
    <dbReference type="NCBI Taxonomy" id="3476"/>
    <lineage>
        <taxon>Eukaryota</taxon>
        <taxon>Viridiplantae</taxon>
        <taxon>Streptophyta</taxon>
        <taxon>Embryophyta</taxon>
        <taxon>Tracheophyta</taxon>
        <taxon>Spermatophyta</taxon>
        <taxon>Magnoliopsida</taxon>
        <taxon>eudicotyledons</taxon>
        <taxon>Gunneridae</taxon>
        <taxon>Pentapetalae</taxon>
        <taxon>rosids</taxon>
        <taxon>fabids</taxon>
        <taxon>Rosales</taxon>
        <taxon>Cannabaceae</taxon>
        <taxon>Parasponia</taxon>
    </lineage>
</organism>
<evidence type="ECO:0000313" key="2">
    <source>
        <dbReference type="Proteomes" id="UP000237105"/>
    </source>
</evidence>
<dbReference type="AlphaFoldDB" id="A0A2P5BRY4"/>
<sequence length="54" mass="6354">IEQENVYICTYTYIILLIGRSLERILGFNFCFERGLNAQFLSLKEVELLLQILV</sequence>
<comment type="caution">
    <text evidence="1">The sequence shown here is derived from an EMBL/GenBank/DDBJ whole genome shotgun (WGS) entry which is preliminary data.</text>
</comment>
<proteinExistence type="predicted"/>